<dbReference type="Pfam" id="PF02417">
    <property type="entry name" value="Chromate_transp"/>
    <property type="match status" value="1"/>
</dbReference>
<sequence>MIHKQLFFAFLRVGLLGYGGGPSSIPLVQKEVVQKYKWMSDEEFSDVLAIGNTLPGPIATKMAGYIGYRIAGYLGMINALAASVIPTVLLIIVLFASLAPYRDQGWVHGMTSGVIPVVAVMMGTLTWGFVKKSAVDFGWVKAGVLIIFSVFLLQVTSMHPAIVIAGFIAFALLKKSPKAEEKEKESE</sequence>
<dbReference type="STRING" id="1503961.SAMN05421736_1011004"/>
<evidence type="ECO:0000256" key="4">
    <source>
        <dbReference type="ARBA" id="ARBA00022692"/>
    </source>
</evidence>
<dbReference type="InterPro" id="IPR003370">
    <property type="entry name" value="Chromate_transpt"/>
</dbReference>
<organism evidence="8 9">
    <name type="scientific">Evansella caseinilytica</name>
    <dbReference type="NCBI Taxonomy" id="1503961"/>
    <lineage>
        <taxon>Bacteria</taxon>
        <taxon>Bacillati</taxon>
        <taxon>Bacillota</taxon>
        <taxon>Bacilli</taxon>
        <taxon>Bacillales</taxon>
        <taxon>Bacillaceae</taxon>
        <taxon>Evansella</taxon>
    </lineage>
</organism>
<keyword evidence="6 7" id="KW-0472">Membrane</keyword>
<evidence type="ECO:0000313" key="8">
    <source>
        <dbReference type="EMBL" id="SDY34141.1"/>
    </source>
</evidence>
<dbReference type="EMBL" id="FNPI01000001">
    <property type="protein sequence ID" value="SDY34141.1"/>
    <property type="molecule type" value="Genomic_DNA"/>
</dbReference>
<evidence type="ECO:0000256" key="2">
    <source>
        <dbReference type="ARBA" id="ARBA00005262"/>
    </source>
</evidence>
<comment type="subcellular location">
    <subcellularLocation>
        <location evidence="1">Cell membrane</location>
        <topology evidence="1">Multi-pass membrane protein</topology>
    </subcellularLocation>
</comment>
<evidence type="ECO:0000256" key="7">
    <source>
        <dbReference type="SAM" id="Phobius"/>
    </source>
</evidence>
<dbReference type="PANTHER" id="PTHR43663:SF1">
    <property type="entry name" value="CHROMATE TRANSPORTER"/>
    <property type="match status" value="1"/>
</dbReference>
<evidence type="ECO:0000313" key="9">
    <source>
        <dbReference type="Proteomes" id="UP000198935"/>
    </source>
</evidence>
<keyword evidence="3" id="KW-1003">Cell membrane</keyword>
<feature type="transmembrane region" description="Helical" evidence="7">
    <location>
        <begin position="70"/>
        <end position="98"/>
    </location>
</feature>
<reference evidence="9" key="1">
    <citation type="submission" date="2016-10" db="EMBL/GenBank/DDBJ databases">
        <authorList>
            <person name="Varghese N."/>
            <person name="Submissions S."/>
        </authorList>
    </citation>
    <scope>NUCLEOTIDE SEQUENCE [LARGE SCALE GENOMIC DNA]</scope>
    <source>
        <strain evidence="9">SP</strain>
    </source>
</reference>
<dbReference type="OrthoDB" id="9027281at2"/>
<evidence type="ECO:0000256" key="5">
    <source>
        <dbReference type="ARBA" id="ARBA00022989"/>
    </source>
</evidence>
<dbReference type="InterPro" id="IPR052518">
    <property type="entry name" value="CHR_Transporter"/>
</dbReference>
<evidence type="ECO:0000256" key="1">
    <source>
        <dbReference type="ARBA" id="ARBA00004651"/>
    </source>
</evidence>
<keyword evidence="5 7" id="KW-1133">Transmembrane helix</keyword>
<gene>
    <name evidence="8" type="ORF">SAMN05421736_1011004</name>
</gene>
<proteinExistence type="inferred from homology"/>
<comment type="similarity">
    <text evidence="2">Belongs to the chromate ion transporter (CHR) (TC 2.A.51) family.</text>
</comment>
<dbReference type="GO" id="GO:0015109">
    <property type="term" value="F:chromate transmembrane transporter activity"/>
    <property type="evidence" value="ECO:0007669"/>
    <property type="project" value="InterPro"/>
</dbReference>
<dbReference type="AlphaFoldDB" id="A0A1H3J2J6"/>
<dbReference type="GO" id="GO:0005886">
    <property type="term" value="C:plasma membrane"/>
    <property type="evidence" value="ECO:0007669"/>
    <property type="project" value="UniProtKB-SubCell"/>
</dbReference>
<accession>A0A1H3J2J6</accession>
<protein>
    <submittedName>
        <fullName evidence="8">Chromate transporter</fullName>
    </submittedName>
</protein>
<name>A0A1H3J2J6_9BACI</name>
<dbReference type="PANTHER" id="PTHR43663">
    <property type="entry name" value="CHROMATE TRANSPORT PROTEIN-RELATED"/>
    <property type="match status" value="1"/>
</dbReference>
<dbReference type="Proteomes" id="UP000198935">
    <property type="component" value="Unassembled WGS sequence"/>
</dbReference>
<keyword evidence="9" id="KW-1185">Reference proteome</keyword>
<feature type="transmembrane region" description="Helical" evidence="7">
    <location>
        <begin position="142"/>
        <end position="173"/>
    </location>
</feature>
<evidence type="ECO:0000256" key="3">
    <source>
        <dbReference type="ARBA" id="ARBA00022475"/>
    </source>
</evidence>
<keyword evidence="4 7" id="KW-0812">Transmembrane</keyword>
<feature type="transmembrane region" description="Helical" evidence="7">
    <location>
        <begin position="110"/>
        <end position="130"/>
    </location>
</feature>
<evidence type="ECO:0000256" key="6">
    <source>
        <dbReference type="ARBA" id="ARBA00023136"/>
    </source>
</evidence>